<reference evidence="1" key="1">
    <citation type="submission" date="2021-03" db="EMBL/GenBank/DDBJ databases">
        <authorList>
            <consortium name="DOE Joint Genome Institute"/>
            <person name="Ahrendt S."/>
            <person name="Looney B.P."/>
            <person name="Miyauchi S."/>
            <person name="Morin E."/>
            <person name="Drula E."/>
            <person name="Courty P.E."/>
            <person name="Chicoki N."/>
            <person name="Fauchery L."/>
            <person name="Kohler A."/>
            <person name="Kuo A."/>
            <person name="Labutti K."/>
            <person name="Pangilinan J."/>
            <person name="Lipzen A."/>
            <person name="Riley R."/>
            <person name="Andreopoulos W."/>
            <person name="He G."/>
            <person name="Johnson J."/>
            <person name="Barry K.W."/>
            <person name="Grigoriev I.V."/>
            <person name="Nagy L."/>
            <person name="Hibbett D."/>
            <person name="Henrissat B."/>
            <person name="Matheny P.B."/>
            <person name="Labbe J."/>
            <person name="Martin F."/>
        </authorList>
    </citation>
    <scope>NUCLEOTIDE SEQUENCE</scope>
    <source>
        <strain evidence="1">HHB10654</strain>
    </source>
</reference>
<proteinExistence type="predicted"/>
<organism evidence="1 2">
    <name type="scientific">Artomyces pyxidatus</name>
    <dbReference type="NCBI Taxonomy" id="48021"/>
    <lineage>
        <taxon>Eukaryota</taxon>
        <taxon>Fungi</taxon>
        <taxon>Dikarya</taxon>
        <taxon>Basidiomycota</taxon>
        <taxon>Agaricomycotina</taxon>
        <taxon>Agaricomycetes</taxon>
        <taxon>Russulales</taxon>
        <taxon>Auriscalpiaceae</taxon>
        <taxon>Artomyces</taxon>
    </lineage>
</organism>
<sequence>MAYDPPSSSSAKKATRSPQRATQPPDLTPAQAIAEAWMKESRESKEKWRGADEKLREYFRPSRQILRRKAKM</sequence>
<keyword evidence="2" id="KW-1185">Reference proteome</keyword>
<accession>A0ACB8TCM0</accession>
<evidence type="ECO:0000313" key="2">
    <source>
        <dbReference type="Proteomes" id="UP000814140"/>
    </source>
</evidence>
<dbReference type="Proteomes" id="UP000814140">
    <property type="component" value="Unassembled WGS sequence"/>
</dbReference>
<name>A0ACB8TCM0_9AGAM</name>
<gene>
    <name evidence="1" type="ORF">BV25DRAFT_1820845</name>
</gene>
<dbReference type="EMBL" id="MU277193">
    <property type="protein sequence ID" value="KAI0066001.1"/>
    <property type="molecule type" value="Genomic_DNA"/>
</dbReference>
<evidence type="ECO:0000313" key="1">
    <source>
        <dbReference type="EMBL" id="KAI0066001.1"/>
    </source>
</evidence>
<reference evidence="1" key="2">
    <citation type="journal article" date="2022" name="New Phytol.">
        <title>Evolutionary transition to the ectomycorrhizal habit in the genomes of a hyperdiverse lineage of mushroom-forming fungi.</title>
        <authorList>
            <person name="Looney B."/>
            <person name="Miyauchi S."/>
            <person name="Morin E."/>
            <person name="Drula E."/>
            <person name="Courty P.E."/>
            <person name="Kohler A."/>
            <person name="Kuo A."/>
            <person name="LaButti K."/>
            <person name="Pangilinan J."/>
            <person name="Lipzen A."/>
            <person name="Riley R."/>
            <person name="Andreopoulos W."/>
            <person name="He G."/>
            <person name="Johnson J."/>
            <person name="Nolan M."/>
            <person name="Tritt A."/>
            <person name="Barry K.W."/>
            <person name="Grigoriev I.V."/>
            <person name="Nagy L.G."/>
            <person name="Hibbett D."/>
            <person name="Henrissat B."/>
            <person name="Matheny P.B."/>
            <person name="Labbe J."/>
            <person name="Martin F.M."/>
        </authorList>
    </citation>
    <scope>NUCLEOTIDE SEQUENCE</scope>
    <source>
        <strain evidence="1">HHB10654</strain>
    </source>
</reference>
<protein>
    <submittedName>
        <fullName evidence="1">Uncharacterized protein</fullName>
    </submittedName>
</protein>
<comment type="caution">
    <text evidence="1">The sequence shown here is derived from an EMBL/GenBank/DDBJ whole genome shotgun (WGS) entry which is preliminary data.</text>
</comment>